<dbReference type="CDD" id="cd00110">
    <property type="entry name" value="LamG"/>
    <property type="match status" value="1"/>
</dbReference>
<dbReference type="WBParaSite" id="EEL_0000095001-mRNA-1">
    <property type="protein sequence ID" value="EEL_0000095001-mRNA-1"/>
    <property type="gene ID" value="EEL_0000095001"/>
</dbReference>
<evidence type="ECO:0000256" key="1">
    <source>
        <dbReference type="PROSITE-ProRule" id="PRU00122"/>
    </source>
</evidence>
<keyword evidence="3" id="KW-1185">Reference proteome</keyword>
<proteinExistence type="predicted"/>
<dbReference type="InterPro" id="IPR001791">
    <property type="entry name" value="Laminin_G"/>
</dbReference>
<evidence type="ECO:0000313" key="4">
    <source>
        <dbReference type="WBParaSite" id="EEL_0000095001-mRNA-1"/>
    </source>
</evidence>
<dbReference type="SMART" id="SM00282">
    <property type="entry name" value="LamG"/>
    <property type="match status" value="1"/>
</dbReference>
<dbReference type="PANTHER" id="PTHR15036:SF67">
    <property type="entry name" value="LAMININ SUBUNIT ALPHA-LIKE PROTEIN"/>
    <property type="match status" value="1"/>
</dbReference>
<comment type="caution">
    <text evidence="1">Lacks conserved residue(s) required for the propagation of feature annotation.</text>
</comment>
<dbReference type="AlphaFoldDB" id="A0A0R3RHL9"/>
<sequence>MNHSNSILDHLIKMSVTNTKYEKQVGSSFNIELEVRPRTKTAVLLSVGILEYLTLQFINGTVKFTVDNGAGSETVTHVPNMFNALCDGHWHHIKLYKTKNLMTLTVDGRSNLNIMKKGKKTDTNTKDPLYLGGVPKGTRSRGLETTEGFLGCVRVLNMGKKPRKRKNIDLSQVSLFGDIAKNSCPVN</sequence>
<dbReference type="SUPFAM" id="SSF49899">
    <property type="entry name" value="Concanavalin A-like lectins/glucanases"/>
    <property type="match status" value="1"/>
</dbReference>
<dbReference type="InterPro" id="IPR050372">
    <property type="entry name" value="Neurexin-related_CASP"/>
</dbReference>
<protein>
    <submittedName>
        <fullName evidence="4">LAM_G_DOMAIN domain-containing protein</fullName>
    </submittedName>
</protein>
<dbReference type="Pfam" id="PF02210">
    <property type="entry name" value="Laminin_G_2"/>
    <property type="match status" value="1"/>
</dbReference>
<organism evidence="3 4">
    <name type="scientific">Elaeophora elaphi</name>
    <dbReference type="NCBI Taxonomy" id="1147741"/>
    <lineage>
        <taxon>Eukaryota</taxon>
        <taxon>Metazoa</taxon>
        <taxon>Ecdysozoa</taxon>
        <taxon>Nematoda</taxon>
        <taxon>Chromadorea</taxon>
        <taxon>Rhabditida</taxon>
        <taxon>Spirurina</taxon>
        <taxon>Spiruromorpha</taxon>
        <taxon>Filarioidea</taxon>
        <taxon>Onchocercidae</taxon>
        <taxon>Elaeophora</taxon>
    </lineage>
</organism>
<dbReference type="Proteomes" id="UP000050640">
    <property type="component" value="Unplaced"/>
</dbReference>
<feature type="domain" description="Laminin G" evidence="2">
    <location>
        <begin position="1"/>
        <end position="184"/>
    </location>
</feature>
<evidence type="ECO:0000313" key="3">
    <source>
        <dbReference type="Proteomes" id="UP000050640"/>
    </source>
</evidence>
<dbReference type="Gene3D" id="2.60.120.200">
    <property type="match status" value="1"/>
</dbReference>
<dbReference type="PANTHER" id="PTHR15036">
    <property type="entry name" value="PIKACHURIN-LIKE PROTEIN"/>
    <property type="match status" value="1"/>
</dbReference>
<dbReference type="PROSITE" id="PS50025">
    <property type="entry name" value="LAM_G_DOMAIN"/>
    <property type="match status" value="1"/>
</dbReference>
<name>A0A0R3RHL9_9BILA</name>
<accession>A0A0R3RHL9</accession>
<dbReference type="InterPro" id="IPR013320">
    <property type="entry name" value="ConA-like_dom_sf"/>
</dbReference>
<evidence type="ECO:0000259" key="2">
    <source>
        <dbReference type="PROSITE" id="PS50025"/>
    </source>
</evidence>
<reference evidence="4" key="1">
    <citation type="submission" date="2017-02" db="UniProtKB">
        <authorList>
            <consortium name="WormBaseParasite"/>
        </authorList>
    </citation>
    <scope>IDENTIFICATION</scope>
</reference>
<dbReference type="STRING" id="1147741.A0A0R3RHL9"/>